<feature type="transmembrane region" description="Helical" evidence="1">
    <location>
        <begin position="200"/>
        <end position="221"/>
    </location>
</feature>
<dbReference type="InterPro" id="IPR021354">
    <property type="entry name" value="DUF2975"/>
</dbReference>
<organism evidence="2 3">
    <name type="scientific">Gracilibacillus dipsosauri</name>
    <dbReference type="NCBI Taxonomy" id="178340"/>
    <lineage>
        <taxon>Bacteria</taxon>
        <taxon>Bacillati</taxon>
        <taxon>Bacillota</taxon>
        <taxon>Bacilli</taxon>
        <taxon>Bacillales</taxon>
        <taxon>Bacillaceae</taxon>
        <taxon>Gracilibacillus</taxon>
    </lineage>
</organism>
<dbReference type="Pfam" id="PF11188">
    <property type="entry name" value="DUF2975"/>
    <property type="match status" value="1"/>
</dbReference>
<keyword evidence="3" id="KW-1185">Reference proteome</keyword>
<gene>
    <name evidence="2" type="ORF">DLJ74_01705</name>
</gene>
<evidence type="ECO:0000256" key="1">
    <source>
        <dbReference type="SAM" id="Phobius"/>
    </source>
</evidence>
<evidence type="ECO:0000313" key="2">
    <source>
        <dbReference type="EMBL" id="PWU70202.1"/>
    </source>
</evidence>
<feature type="transmembrane region" description="Helical" evidence="1">
    <location>
        <begin position="12"/>
        <end position="29"/>
    </location>
</feature>
<keyword evidence="1" id="KW-0812">Transmembrane</keyword>
<protein>
    <submittedName>
        <fullName evidence="2">DUF2975 domain-containing protein</fullName>
    </submittedName>
</protein>
<evidence type="ECO:0000313" key="3">
    <source>
        <dbReference type="Proteomes" id="UP000245624"/>
    </source>
</evidence>
<accession>A0A317L2V5</accession>
<proteinExistence type="predicted"/>
<dbReference type="AlphaFoldDB" id="A0A317L2V5"/>
<dbReference type="EMBL" id="QGTD01000003">
    <property type="protein sequence ID" value="PWU70202.1"/>
    <property type="molecule type" value="Genomic_DNA"/>
</dbReference>
<feature type="transmembrane region" description="Helical" evidence="1">
    <location>
        <begin position="116"/>
        <end position="136"/>
    </location>
</feature>
<reference evidence="2 3" key="1">
    <citation type="submission" date="2018-05" db="EMBL/GenBank/DDBJ databases">
        <title>Genomic analysis of Gracilibacillus dipsosauri DD1 reveals novel features of a salt-tolerant amylase.</title>
        <authorList>
            <person name="Deutch C.E."/>
            <person name="Yang S."/>
        </authorList>
    </citation>
    <scope>NUCLEOTIDE SEQUENCE [LARGE SCALE GENOMIC DNA]</scope>
    <source>
        <strain evidence="2 3">DD1</strain>
    </source>
</reference>
<keyword evidence="1" id="KW-1133">Transmembrane helix</keyword>
<comment type="caution">
    <text evidence="2">The sequence shown here is derived from an EMBL/GenBank/DDBJ whole genome shotgun (WGS) entry which is preliminary data.</text>
</comment>
<sequence length="231" mass="27050">MVIIFHLTITNNILKINIFLLFYDKFILYNRIYKDLDEVEKLNFKVLFKVASIICLIGFYLFIPITIFVIAYHIGYIWFPETSFTKSFGIYEPMVSYLTITFTEQPELIMEENYQILSFFSSITLFLTGLILFWVLYKLFQNIHKESLFVDKNVILFYWLGWTMLILGTISFYLDGLLFDKTLAMLEIENATVSFSNIDYIESIFSGITCLLIGAALKTAVKAIEENKYTI</sequence>
<feature type="transmembrane region" description="Helical" evidence="1">
    <location>
        <begin position="156"/>
        <end position="174"/>
    </location>
</feature>
<dbReference type="Proteomes" id="UP000245624">
    <property type="component" value="Unassembled WGS sequence"/>
</dbReference>
<feature type="transmembrane region" description="Helical" evidence="1">
    <location>
        <begin position="50"/>
        <end position="79"/>
    </location>
</feature>
<keyword evidence="1" id="KW-0472">Membrane</keyword>
<name>A0A317L2V5_9BACI</name>